<protein>
    <submittedName>
        <fullName evidence="2">Uncharacterized protein</fullName>
    </submittedName>
</protein>
<dbReference type="AlphaFoldDB" id="A0A915JVC5"/>
<name>A0A915JVC5_ROMCU</name>
<keyword evidence="1" id="KW-1185">Reference proteome</keyword>
<evidence type="ECO:0000313" key="2">
    <source>
        <dbReference type="WBParaSite" id="nRc.2.0.1.t29722-RA"/>
    </source>
</evidence>
<organism evidence="1 2">
    <name type="scientific">Romanomermis culicivorax</name>
    <name type="common">Nematode worm</name>
    <dbReference type="NCBI Taxonomy" id="13658"/>
    <lineage>
        <taxon>Eukaryota</taxon>
        <taxon>Metazoa</taxon>
        <taxon>Ecdysozoa</taxon>
        <taxon>Nematoda</taxon>
        <taxon>Enoplea</taxon>
        <taxon>Dorylaimia</taxon>
        <taxon>Mermithida</taxon>
        <taxon>Mermithoidea</taxon>
        <taxon>Mermithidae</taxon>
        <taxon>Romanomermis</taxon>
    </lineage>
</organism>
<reference evidence="2" key="1">
    <citation type="submission" date="2022-11" db="UniProtKB">
        <authorList>
            <consortium name="WormBaseParasite"/>
        </authorList>
    </citation>
    <scope>IDENTIFICATION</scope>
</reference>
<evidence type="ECO:0000313" key="1">
    <source>
        <dbReference type="Proteomes" id="UP000887565"/>
    </source>
</evidence>
<dbReference type="WBParaSite" id="nRc.2.0.1.t29722-RA">
    <property type="protein sequence ID" value="nRc.2.0.1.t29722-RA"/>
    <property type="gene ID" value="nRc.2.0.1.g29722"/>
</dbReference>
<accession>A0A915JVC5</accession>
<proteinExistence type="predicted"/>
<sequence length="63" mass="6955">MKISLAKYSDLSICWALAAPKAYFSPFWWISWVLALSLLSTLVGFDPRFELSICLTASGLAAL</sequence>
<dbReference type="Proteomes" id="UP000887565">
    <property type="component" value="Unplaced"/>
</dbReference>